<feature type="compositionally biased region" description="Polar residues" evidence="2">
    <location>
        <begin position="326"/>
        <end position="336"/>
    </location>
</feature>
<reference evidence="3 4" key="1">
    <citation type="journal article" date="2016" name="Mol. Biol. Evol.">
        <title>Comparative Genomics of Early-Diverging Mushroom-Forming Fungi Provides Insights into the Origins of Lignocellulose Decay Capabilities.</title>
        <authorList>
            <person name="Nagy L.G."/>
            <person name="Riley R."/>
            <person name="Tritt A."/>
            <person name="Adam C."/>
            <person name="Daum C."/>
            <person name="Floudas D."/>
            <person name="Sun H."/>
            <person name="Yadav J.S."/>
            <person name="Pangilinan J."/>
            <person name="Larsson K.H."/>
            <person name="Matsuura K."/>
            <person name="Barry K."/>
            <person name="Labutti K."/>
            <person name="Kuo R."/>
            <person name="Ohm R.A."/>
            <person name="Bhattacharya S.S."/>
            <person name="Shirouzu T."/>
            <person name="Yoshinaga Y."/>
            <person name="Martin F.M."/>
            <person name="Grigoriev I.V."/>
            <person name="Hibbett D.S."/>
        </authorList>
    </citation>
    <scope>NUCLEOTIDE SEQUENCE [LARGE SCALE GENOMIC DNA]</scope>
    <source>
        <strain evidence="3 4">CBS 109695</strain>
    </source>
</reference>
<feature type="compositionally biased region" description="Basic and acidic residues" evidence="2">
    <location>
        <begin position="420"/>
        <end position="432"/>
    </location>
</feature>
<dbReference type="Proteomes" id="UP000076532">
    <property type="component" value="Unassembled WGS sequence"/>
</dbReference>
<feature type="region of interest" description="Disordered" evidence="2">
    <location>
        <begin position="176"/>
        <end position="338"/>
    </location>
</feature>
<accession>A0A166BUB5</accession>
<evidence type="ECO:0000313" key="3">
    <source>
        <dbReference type="EMBL" id="KZP12982.1"/>
    </source>
</evidence>
<protein>
    <recommendedName>
        <fullName evidence="5">BTB domain-containing protein</fullName>
    </recommendedName>
</protein>
<proteinExistence type="predicted"/>
<feature type="compositionally biased region" description="Basic and acidic residues" evidence="2">
    <location>
        <begin position="271"/>
        <end position="318"/>
    </location>
</feature>
<feature type="coiled-coil region" evidence="1">
    <location>
        <begin position="352"/>
        <end position="379"/>
    </location>
</feature>
<gene>
    <name evidence="3" type="ORF">FIBSPDRAFT_1049697</name>
</gene>
<sequence length="482" mass="53781">MVLANVSTHDFDLFLSILYPTSFGVHPASTVEEWSGILYLADKWSFLSIRTLAIAQMAPIASPIDNIVFGRLYDINEWLIGAYQVVCTRLDALTLEEGRRLGVDDAIRINSIRQDFCFVRVSEASPKLCEEDIESRFGLAMQMEHSASRESMKNVANGLKPYNAAEATSKKEEAAKAAAIERKKRAQEAADKQAKDLEDKRVQDQREAEATSKKEADAKAAEIEQKKKREQEAADKKMKDMEEKKVREQREAVAADIERKKTEAAAAAAKHQKDEAEQKARESQEKKIQDKCETRRKLKEDGEAKAPIKSSKSKEKAKPTAAMSGISDTSIDTAANEQEDWSKLDAWDRRCRKKAKIEKERDTEELADLVKQMKQQLADEVKAAEGGATQQGAGGTSDVSITEQNGTSGVSKTSIGTPAIKKDDWSHLTPSERYEKKLGRIDREYWDENRAEEAAKHAAELLEKAKQQMADEAKAVEEAAAQ</sequence>
<feature type="compositionally biased region" description="Basic and acidic residues" evidence="2">
    <location>
        <begin position="176"/>
        <end position="263"/>
    </location>
</feature>
<keyword evidence="1" id="KW-0175">Coiled coil</keyword>
<organism evidence="3 4">
    <name type="scientific">Athelia psychrophila</name>
    <dbReference type="NCBI Taxonomy" id="1759441"/>
    <lineage>
        <taxon>Eukaryota</taxon>
        <taxon>Fungi</taxon>
        <taxon>Dikarya</taxon>
        <taxon>Basidiomycota</taxon>
        <taxon>Agaricomycotina</taxon>
        <taxon>Agaricomycetes</taxon>
        <taxon>Agaricomycetidae</taxon>
        <taxon>Atheliales</taxon>
        <taxon>Atheliaceae</taxon>
        <taxon>Athelia</taxon>
    </lineage>
</organism>
<dbReference type="AlphaFoldDB" id="A0A166BUB5"/>
<evidence type="ECO:0000256" key="1">
    <source>
        <dbReference type="SAM" id="Coils"/>
    </source>
</evidence>
<evidence type="ECO:0008006" key="5">
    <source>
        <dbReference type="Google" id="ProtNLM"/>
    </source>
</evidence>
<feature type="coiled-coil region" evidence="1">
    <location>
        <begin position="448"/>
        <end position="482"/>
    </location>
</feature>
<dbReference type="STRING" id="436010.A0A166BUB5"/>
<evidence type="ECO:0000256" key="2">
    <source>
        <dbReference type="SAM" id="MobiDB-lite"/>
    </source>
</evidence>
<feature type="compositionally biased region" description="Polar residues" evidence="2">
    <location>
        <begin position="397"/>
        <end position="416"/>
    </location>
</feature>
<keyword evidence="4" id="KW-1185">Reference proteome</keyword>
<feature type="region of interest" description="Disordered" evidence="2">
    <location>
        <begin position="381"/>
        <end position="432"/>
    </location>
</feature>
<dbReference type="EMBL" id="KV417639">
    <property type="protein sequence ID" value="KZP12982.1"/>
    <property type="molecule type" value="Genomic_DNA"/>
</dbReference>
<evidence type="ECO:0000313" key="4">
    <source>
        <dbReference type="Proteomes" id="UP000076532"/>
    </source>
</evidence>
<name>A0A166BUB5_9AGAM</name>